<dbReference type="RefSeq" id="XP_012879065.1">
    <property type="nucleotide sequence ID" value="XM_013023611.1"/>
</dbReference>
<dbReference type="GO" id="GO:0005737">
    <property type="term" value="C:cytoplasm"/>
    <property type="evidence" value="ECO:0007669"/>
    <property type="project" value="TreeGrafter"/>
</dbReference>
<dbReference type="PANTHER" id="PTHR23120">
    <property type="entry name" value="MAESTRO-RELATED HEAT DOMAIN-CONTAINING"/>
    <property type="match status" value="1"/>
</dbReference>
<protein>
    <submittedName>
        <fullName evidence="6">Maestro heat-like repeat-containing protein family member 7</fullName>
    </submittedName>
</protein>
<dbReference type="Gene3D" id="1.25.10.10">
    <property type="entry name" value="Leucine-rich Repeat Variant"/>
    <property type="match status" value="1"/>
</dbReference>
<name>A0A1S3FRS7_DIPOR</name>
<evidence type="ECO:0000259" key="4">
    <source>
        <dbReference type="Pfam" id="PF23227"/>
    </source>
</evidence>
<dbReference type="AlphaFoldDB" id="A0A1S3FRS7"/>
<organism evidence="5 6">
    <name type="scientific">Dipodomys ordii</name>
    <name type="common">Ord's kangaroo rat</name>
    <dbReference type="NCBI Taxonomy" id="10020"/>
    <lineage>
        <taxon>Eukaryota</taxon>
        <taxon>Metazoa</taxon>
        <taxon>Chordata</taxon>
        <taxon>Craniata</taxon>
        <taxon>Vertebrata</taxon>
        <taxon>Euteleostomi</taxon>
        <taxon>Mammalia</taxon>
        <taxon>Eutheria</taxon>
        <taxon>Euarchontoglires</taxon>
        <taxon>Glires</taxon>
        <taxon>Rodentia</taxon>
        <taxon>Castorimorpha</taxon>
        <taxon>Heteromyidae</taxon>
        <taxon>Dipodomyinae</taxon>
        <taxon>Dipodomys</taxon>
    </lineage>
</organism>
<dbReference type="InParanoid" id="A0A1S3FRS7"/>
<dbReference type="InterPro" id="IPR055406">
    <property type="entry name" value="HEAT_Maestro"/>
</dbReference>
<dbReference type="KEGG" id="dord:105991053"/>
<dbReference type="InterPro" id="IPR055408">
    <property type="entry name" value="HEAT_MROH2B-like"/>
</dbReference>
<dbReference type="Pfam" id="PF21047">
    <property type="entry name" value="HEAT_Maestro"/>
    <property type="match status" value="1"/>
</dbReference>
<keyword evidence="1" id="KW-0677">Repeat</keyword>
<reference evidence="6" key="1">
    <citation type="submission" date="2025-08" db="UniProtKB">
        <authorList>
            <consortium name="RefSeq"/>
        </authorList>
    </citation>
    <scope>IDENTIFICATION</scope>
    <source>
        <tissue evidence="6">Kidney</tissue>
    </source>
</reference>
<sequence length="1266" mass="144132">MRHPQVVLDEVEEFGTALTDQDASPILKLPQELQQREWGLICSTIYFIYAKIILENTAAVFKHVDGILALTLQHYQNCIVQKDNNLKLCYLETLSHLTSVLSQQEIMIQSNLPHKLEIVAFMVDVIRKEPINTLSSPIRQNAMNIITDFRKFKPILENESWAELLRTCLGSVLALPPSDILKRDASSPSQGLAVVCLCQLLDALVQSGYGGINLESQVENITNMLFKLVSLKVLSRDSLSVENHSLAMRGFYNLTKLYNEQVVILLLKTLASKDPARILCALQVFQKVFREVNQTELLKRQVMNSVIVVIQEEFGQASLQLSDSLHSDSCHFDLSEPTKDFLPPRRMEGADKGWNLQVRMALLGFLEILAEYGYLRLPQGNVIISYIIKLSQWDFSLPLPKLVNFVCHPTNFKAFLILSKAATEIAVQSSALGHFPYLSKFHRSPALIISPQTLLTQLVMLDPWLNSHKDNERERAMWITARVLGFTAQMNNFEVEIQFARLGRLVRMLAIRCQDSVDNISFLSSQAVYNLYCILLQQKQMLKKRQGTWEEEDKTVAYSAHVFHNNTYKIAKAFAEYFTQIQVTNLVLTAMESLTDGKVKMSLAAAQLMSAVMKERGRDVIKISEVVDGILERLHMQLEPSTREETLQAMCALAGSNTPAVVPMLLSKSLPWDRTKLALWKAFGAQRETAINILQVLIAILEKKNREETKEMALQPVAAVCALHEMLSGPLCHEAIQELYPRLLLAVLCHLYWVMEQNIPQKLLVYSSEETARRKGKHLDPTSCALEVVRLVLVGAAYEGVAEYARQRHCWDLLSSPKTYYIGMMDLASGIVKKCEPNILQRILNHIKNMLYSPDHRQRLTARTLYVQLLWHRSVAETIGQDCVGNLIHWAKEPSLIMKEIGLRGISNLALHPTHSKDLKSLVPFLRTFLKGELRVTVQAVKGLRNIIYHRPGEDTKLLFCDVSRQLCPLINDERDQVRVSATSALGHMLHRVFQFKPGMMVRKEIYSFLVPLLLSIQDNNVEVVKACRRALTEWTKVIGWSSLTQMFRHTTLSDHIQVLEETCKFLVSSGRLHLVGELLTQSFGFLSSHQVFLRVAALNFIELIIKNIQMCAIHEDDVEEIQTNLECMKNDSQASVRQMASDIMQKLEVSLKPQASRISRLSQMSITFLRASGIKSPKRKKHLFKGLLREEDDGYQKRLWLWCRGVTRPFYTRCRHQVHNAWLVMGTRLQRLQPERRGGQTQHVQKVQFQASHVCPEGTAAPDQP</sequence>
<dbReference type="Pfam" id="PF23210">
    <property type="entry name" value="HEAT_Maestro_2"/>
    <property type="match status" value="1"/>
</dbReference>
<dbReference type="GeneID" id="105991053"/>
<gene>
    <name evidence="6" type="primary">LOC105991053</name>
</gene>
<dbReference type="PANTHER" id="PTHR23120:SF42">
    <property type="entry name" value="MAESTRO HEAT-LIKE REPEAT FAMILY MEMBER 3"/>
    <property type="match status" value="1"/>
</dbReference>
<dbReference type="SUPFAM" id="SSF48371">
    <property type="entry name" value="ARM repeat"/>
    <property type="match status" value="2"/>
</dbReference>
<evidence type="ECO:0000259" key="2">
    <source>
        <dbReference type="Pfam" id="PF21047"/>
    </source>
</evidence>
<dbReference type="Pfam" id="PF23227">
    <property type="entry name" value="HEAT_MROH2B_C"/>
    <property type="match status" value="1"/>
</dbReference>
<feature type="domain" description="Maestro-like HEAT-repeats" evidence="2">
    <location>
        <begin position="472"/>
        <end position="694"/>
    </location>
</feature>
<keyword evidence="5" id="KW-1185">Reference proteome</keyword>
<dbReference type="InterPro" id="IPR048465">
    <property type="entry name" value="Maestro-like_HEAT"/>
</dbReference>
<evidence type="ECO:0000256" key="1">
    <source>
        <dbReference type="ARBA" id="ARBA00022737"/>
    </source>
</evidence>
<dbReference type="Proteomes" id="UP000081671">
    <property type="component" value="Unplaced"/>
</dbReference>
<dbReference type="OrthoDB" id="1884734at2759"/>
<feature type="domain" description="Maestro/Maestro-like HEAT-repeats" evidence="4">
    <location>
        <begin position="884"/>
        <end position="1148"/>
    </location>
</feature>
<evidence type="ECO:0000313" key="5">
    <source>
        <dbReference type="Proteomes" id="UP000081671"/>
    </source>
</evidence>
<proteinExistence type="predicted"/>
<feature type="domain" description="MROH2B-like HEAT-repeats" evidence="3">
    <location>
        <begin position="3"/>
        <end position="179"/>
    </location>
</feature>
<dbReference type="InterPro" id="IPR045206">
    <property type="entry name" value="Maestro_heat-like_prot"/>
</dbReference>
<evidence type="ECO:0000259" key="3">
    <source>
        <dbReference type="Pfam" id="PF23210"/>
    </source>
</evidence>
<dbReference type="InterPro" id="IPR016024">
    <property type="entry name" value="ARM-type_fold"/>
</dbReference>
<dbReference type="InterPro" id="IPR011989">
    <property type="entry name" value="ARM-like"/>
</dbReference>
<accession>A0A1S3FRS7</accession>
<evidence type="ECO:0000313" key="6">
    <source>
        <dbReference type="RefSeq" id="XP_012879065.1"/>
    </source>
</evidence>